<evidence type="ECO:0000313" key="2">
    <source>
        <dbReference type="Ensembl" id="ENSLAFP00000022050.1"/>
    </source>
</evidence>
<dbReference type="InParanoid" id="G3U2J2"/>
<name>G3U2J2_LOXAF</name>
<evidence type="ECO:0000313" key="3">
    <source>
        <dbReference type="Proteomes" id="UP000007646"/>
    </source>
</evidence>
<organism evidence="2 3">
    <name type="scientific">Loxodonta africana</name>
    <name type="common">African elephant</name>
    <dbReference type="NCBI Taxonomy" id="9785"/>
    <lineage>
        <taxon>Eukaryota</taxon>
        <taxon>Metazoa</taxon>
        <taxon>Chordata</taxon>
        <taxon>Craniata</taxon>
        <taxon>Vertebrata</taxon>
        <taxon>Euteleostomi</taxon>
        <taxon>Mammalia</taxon>
        <taxon>Eutheria</taxon>
        <taxon>Afrotheria</taxon>
        <taxon>Proboscidea</taxon>
        <taxon>Elephantidae</taxon>
        <taxon>Loxodonta</taxon>
    </lineage>
</organism>
<reference evidence="2" key="3">
    <citation type="submission" date="2025-09" db="UniProtKB">
        <authorList>
            <consortium name="Ensembl"/>
        </authorList>
    </citation>
    <scope>IDENTIFICATION</scope>
    <source>
        <strain evidence="2">Isolate ISIS603380</strain>
    </source>
</reference>
<dbReference type="Proteomes" id="UP000007646">
    <property type="component" value="Unassembled WGS sequence"/>
</dbReference>
<feature type="compositionally biased region" description="Basic and acidic residues" evidence="1">
    <location>
        <begin position="1"/>
        <end position="12"/>
    </location>
</feature>
<proteinExistence type="predicted"/>
<protein>
    <submittedName>
        <fullName evidence="2">Uncharacterized protein</fullName>
    </submittedName>
</protein>
<sequence length="47" mass="5013">MVFAPETRKGIGRESSLVGEGGGGMKRSSLDLHLPPPPSPIHRYAIL</sequence>
<accession>G3U2J2</accession>
<keyword evidence="3" id="KW-1185">Reference proteome</keyword>
<reference evidence="2" key="2">
    <citation type="submission" date="2025-08" db="UniProtKB">
        <authorList>
            <consortium name="Ensembl"/>
        </authorList>
    </citation>
    <scope>IDENTIFICATION</scope>
    <source>
        <strain evidence="2">Isolate ISIS603380</strain>
    </source>
</reference>
<reference evidence="2 3" key="1">
    <citation type="submission" date="2009-06" db="EMBL/GenBank/DDBJ databases">
        <title>The Genome Sequence of Loxodonta africana (African elephant).</title>
        <authorList>
            <person name="Di Palma F."/>
            <person name="Heiman D."/>
            <person name="Young S."/>
            <person name="Johnson J."/>
            <person name="Lander E.S."/>
            <person name="Lindblad-Toh K."/>
        </authorList>
    </citation>
    <scope>NUCLEOTIDE SEQUENCE [LARGE SCALE GENOMIC DNA]</scope>
    <source>
        <strain evidence="2 3">Isolate ISIS603380</strain>
    </source>
</reference>
<feature type="region of interest" description="Disordered" evidence="1">
    <location>
        <begin position="1"/>
        <end position="36"/>
    </location>
</feature>
<evidence type="ECO:0000256" key="1">
    <source>
        <dbReference type="SAM" id="MobiDB-lite"/>
    </source>
</evidence>
<dbReference type="AlphaFoldDB" id="G3U2J2"/>
<dbReference type="Ensembl" id="ENSLAFT00000033116.1">
    <property type="protein sequence ID" value="ENSLAFP00000022050.1"/>
    <property type="gene ID" value="ENSLAFG00000026811.1"/>
</dbReference>
<dbReference type="HOGENOM" id="CLU_3177892_0_0_1"/>